<dbReference type="OrthoDB" id="3639378at2759"/>
<comment type="caution">
    <text evidence="2">The sequence shown here is derived from an EMBL/GenBank/DDBJ whole genome shotgun (WGS) entry which is preliminary data.</text>
</comment>
<dbReference type="Proteomes" id="UP000660729">
    <property type="component" value="Unassembled WGS sequence"/>
</dbReference>
<protein>
    <submittedName>
        <fullName evidence="2">Uncharacterized protein</fullName>
    </submittedName>
</protein>
<evidence type="ECO:0000313" key="2">
    <source>
        <dbReference type="EMBL" id="KAF7198287.1"/>
    </source>
</evidence>
<organism evidence="2 3">
    <name type="scientific">Pseudocercospora fuligena</name>
    <dbReference type="NCBI Taxonomy" id="685502"/>
    <lineage>
        <taxon>Eukaryota</taxon>
        <taxon>Fungi</taxon>
        <taxon>Dikarya</taxon>
        <taxon>Ascomycota</taxon>
        <taxon>Pezizomycotina</taxon>
        <taxon>Dothideomycetes</taxon>
        <taxon>Dothideomycetidae</taxon>
        <taxon>Mycosphaerellales</taxon>
        <taxon>Mycosphaerellaceae</taxon>
        <taxon>Pseudocercospora</taxon>
    </lineage>
</organism>
<accession>A0A8H6RVP5</accession>
<feature type="region of interest" description="Disordered" evidence="1">
    <location>
        <begin position="86"/>
        <end position="105"/>
    </location>
</feature>
<dbReference type="AlphaFoldDB" id="A0A8H6RVP5"/>
<evidence type="ECO:0000313" key="3">
    <source>
        <dbReference type="Proteomes" id="UP000660729"/>
    </source>
</evidence>
<feature type="compositionally biased region" description="Low complexity" evidence="1">
    <location>
        <begin position="93"/>
        <end position="104"/>
    </location>
</feature>
<name>A0A8H6RVP5_9PEZI</name>
<reference evidence="2" key="1">
    <citation type="submission" date="2020-04" db="EMBL/GenBank/DDBJ databases">
        <title>Draft genome resource of the tomato pathogen Pseudocercospora fuligena.</title>
        <authorList>
            <person name="Zaccaron A."/>
        </authorList>
    </citation>
    <scope>NUCLEOTIDE SEQUENCE</scope>
    <source>
        <strain evidence="2">PF001</strain>
    </source>
</reference>
<dbReference type="EMBL" id="JABCIY010000001">
    <property type="protein sequence ID" value="KAF7198287.1"/>
    <property type="molecule type" value="Genomic_DNA"/>
</dbReference>
<proteinExistence type="predicted"/>
<gene>
    <name evidence="2" type="ORF">HII31_00026</name>
</gene>
<sequence>MAAAQRDVFPIFRLARELRDQIYEEADAPLRLQCAEAAISYGSTVTLTNAPNVGLLLANKQTRSEYLAARSRRVVTQRLVIQVDKSCKPTTPSQSSASPSQRSQQKADTFSAVAKRLEAVSYLDVHFAEENEWRLKFLLTTLQNLLLKIAPRLRNRTVNLIMHKNLLGTTSGPCLVPALRLLERAIEALFGVRAWRDAAVRATHIGASILIHMPLFTPYTCNIYSGIDPDGRIPDLVKNHKQNQILVEMQKSKTHSRFIDVRSLPFCTPGSYHQMETEILDGFLEVYEKERDVEELVADLKAVRLDSRWAMDPLDYAGYVDGRE</sequence>
<keyword evidence="3" id="KW-1185">Reference proteome</keyword>
<evidence type="ECO:0000256" key="1">
    <source>
        <dbReference type="SAM" id="MobiDB-lite"/>
    </source>
</evidence>